<keyword evidence="16" id="KW-1185">Reference proteome</keyword>
<keyword evidence="6" id="KW-0443">Lipid metabolism</keyword>
<evidence type="ECO:0000256" key="9">
    <source>
        <dbReference type="PIRSR" id="PIRSR000114-1"/>
    </source>
</evidence>
<evidence type="ECO:0000256" key="12">
    <source>
        <dbReference type="RuleBase" id="RU000439"/>
    </source>
</evidence>
<keyword evidence="4 11" id="KW-0560">Oxidoreductase</keyword>
<evidence type="ECO:0000256" key="7">
    <source>
        <dbReference type="ARBA" id="ARBA00023209"/>
    </source>
</evidence>
<dbReference type="GO" id="GO:0046168">
    <property type="term" value="P:glycerol-3-phosphate catabolic process"/>
    <property type="evidence" value="ECO:0007669"/>
    <property type="project" value="InterPro"/>
</dbReference>
<dbReference type="GO" id="GO:0005829">
    <property type="term" value="C:cytosol"/>
    <property type="evidence" value="ECO:0007669"/>
    <property type="project" value="TreeGrafter"/>
</dbReference>
<dbReference type="InterPro" id="IPR011128">
    <property type="entry name" value="G3P_DH_NAD-dep_N"/>
</dbReference>
<feature type="domain" description="Glycerol-3-phosphate dehydrogenase NAD-dependent N-terminal" evidence="13">
    <location>
        <begin position="2"/>
        <end position="153"/>
    </location>
</feature>
<keyword evidence="5 10" id="KW-0520">NAD</keyword>
<dbReference type="NCBIfam" id="NF000940">
    <property type="entry name" value="PRK00094.1-2"/>
    <property type="match status" value="1"/>
</dbReference>
<evidence type="ECO:0000256" key="10">
    <source>
        <dbReference type="PIRSR" id="PIRSR000114-3"/>
    </source>
</evidence>
<dbReference type="PANTHER" id="PTHR11728:SF1">
    <property type="entry name" value="GLYCEROL-3-PHOSPHATE DEHYDROGENASE [NAD(+)] 2, CHLOROPLASTIC"/>
    <property type="match status" value="1"/>
</dbReference>
<dbReference type="Pfam" id="PF07479">
    <property type="entry name" value="NAD_Gly3P_dh_C"/>
    <property type="match status" value="1"/>
</dbReference>
<feature type="active site" description="Proton acceptor" evidence="9">
    <location>
        <position position="187"/>
    </location>
</feature>
<dbReference type="Pfam" id="PF01210">
    <property type="entry name" value="NAD_Gly3P_dh_N"/>
    <property type="match status" value="1"/>
</dbReference>
<evidence type="ECO:0000313" key="15">
    <source>
        <dbReference type="EMBL" id="SDN12701.1"/>
    </source>
</evidence>
<evidence type="ECO:0000259" key="13">
    <source>
        <dbReference type="Pfam" id="PF01210"/>
    </source>
</evidence>
<dbReference type="GO" id="GO:0006650">
    <property type="term" value="P:glycerophospholipid metabolic process"/>
    <property type="evidence" value="ECO:0007669"/>
    <property type="project" value="UniProtKB-UniPathway"/>
</dbReference>
<dbReference type="InterPro" id="IPR006168">
    <property type="entry name" value="G3P_DH_NAD-dep"/>
</dbReference>
<dbReference type="STRING" id="349095.SAMN05660299_02160"/>
<sequence>MKISVLGCGRWGSFIAWYSHHIGHDVLIWGRENSPHYQELEKTRKNEYLTLSSDIYLTHNLKTALTKSDICVISINSQQLRSFGKQISSLNIKSKVPFILCMKGLEIGSGKRLTTVLSEEIGITSPIAVWVGPGHVQDFLCGMPNCMIMSSLDTTLTKYLAHAFSSPLIRFYYGKDLLGIEIGAAAKNVIGLAAGMLDGIGYSSLKGALMARGTHELSRLIEAMGGNPMTVYGLSHLGDYEATLFSEHSNNRRFGEDLILGKPFHKLAEGVYTVQALMDLSETYHVELPISKTVYEIIYNHTNPRKELEKLFLRSVKSE</sequence>
<keyword evidence="3" id="KW-0521">NADP</keyword>
<dbReference type="UniPathway" id="UPA00940"/>
<evidence type="ECO:0000256" key="1">
    <source>
        <dbReference type="ARBA" id="ARBA00011009"/>
    </source>
</evidence>
<accession>A0A1G9YVW7</accession>
<dbReference type="InterPro" id="IPR036291">
    <property type="entry name" value="NAD(P)-bd_dom_sf"/>
</dbReference>
<evidence type="ECO:0000256" key="4">
    <source>
        <dbReference type="ARBA" id="ARBA00023002"/>
    </source>
</evidence>
<dbReference type="Gene3D" id="3.40.50.720">
    <property type="entry name" value="NAD(P)-binding Rossmann-like Domain"/>
    <property type="match status" value="1"/>
</dbReference>
<gene>
    <name evidence="15" type="ORF">SAMN05660299_02160</name>
</gene>
<comment type="similarity">
    <text evidence="1 11">Belongs to the NAD-dependent glycerol-3-phosphate dehydrogenase family.</text>
</comment>
<organism evidence="15 16">
    <name type="scientific">Megasphaera paucivorans</name>
    <dbReference type="NCBI Taxonomy" id="349095"/>
    <lineage>
        <taxon>Bacteria</taxon>
        <taxon>Bacillati</taxon>
        <taxon>Bacillota</taxon>
        <taxon>Negativicutes</taxon>
        <taxon>Veillonellales</taxon>
        <taxon>Veillonellaceae</taxon>
        <taxon>Megasphaera</taxon>
    </lineage>
</organism>
<keyword evidence="7" id="KW-0594">Phospholipid biosynthesis</keyword>
<dbReference type="PRINTS" id="PR00077">
    <property type="entry name" value="GPDHDRGNASE"/>
</dbReference>
<evidence type="ECO:0000256" key="2">
    <source>
        <dbReference type="ARBA" id="ARBA00022516"/>
    </source>
</evidence>
<feature type="binding site" evidence="10">
    <location>
        <position position="266"/>
    </location>
    <ligand>
        <name>NAD(+)</name>
        <dbReference type="ChEBI" id="CHEBI:57540"/>
    </ligand>
</feature>
<keyword evidence="8" id="KW-1208">Phospholipid metabolism</keyword>
<dbReference type="PROSITE" id="PS00957">
    <property type="entry name" value="NAD_G3PDH"/>
    <property type="match status" value="1"/>
</dbReference>
<evidence type="ECO:0000256" key="3">
    <source>
        <dbReference type="ARBA" id="ARBA00022857"/>
    </source>
</evidence>
<dbReference type="GO" id="GO:0141153">
    <property type="term" value="F:glycerol-3-phosphate dehydrogenase (NADP+) activity"/>
    <property type="evidence" value="ECO:0007669"/>
    <property type="project" value="RHEA"/>
</dbReference>
<comment type="catalytic activity">
    <reaction evidence="12">
        <text>sn-glycerol 3-phosphate + NADP(+) = dihydroxyacetone phosphate + NADPH + H(+)</text>
        <dbReference type="Rhea" id="RHEA:11096"/>
        <dbReference type="ChEBI" id="CHEBI:15378"/>
        <dbReference type="ChEBI" id="CHEBI:57597"/>
        <dbReference type="ChEBI" id="CHEBI:57642"/>
        <dbReference type="ChEBI" id="CHEBI:57783"/>
        <dbReference type="ChEBI" id="CHEBI:58349"/>
        <dbReference type="EC" id="1.1.1.94"/>
    </reaction>
</comment>
<feature type="domain" description="Glycerol-3-phosphate dehydrogenase NAD-dependent C-terminal" evidence="14">
    <location>
        <begin position="176"/>
        <end position="307"/>
    </location>
</feature>
<dbReference type="EMBL" id="FNHQ01000025">
    <property type="protein sequence ID" value="SDN12701.1"/>
    <property type="molecule type" value="Genomic_DNA"/>
</dbReference>
<dbReference type="GO" id="GO:0008654">
    <property type="term" value="P:phospholipid biosynthetic process"/>
    <property type="evidence" value="ECO:0007669"/>
    <property type="project" value="UniProtKB-KW"/>
</dbReference>
<dbReference type="EC" id="1.1.1.94" evidence="12"/>
<dbReference type="GO" id="GO:0051287">
    <property type="term" value="F:NAD binding"/>
    <property type="evidence" value="ECO:0007669"/>
    <property type="project" value="InterPro"/>
</dbReference>
<feature type="binding site" evidence="10">
    <location>
        <begin position="7"/>
        <end position="12"/>
    </location>
    <ligand>
        <name>NAD(+)</name>
        <dbReference type="ChEBI" id="CHEBI:57540"/>
    </ligand>
</feature>
<keyword evidence="2" id="KW-0444">Lipid biosynthesis</keyword>
<evidence type="ECO:0000256" key="5">
    <source>
        <dbReference type="ARBA" id="ARBA00023027"/>
    </source>
</evidence>
<dbReference type="GO" id="GO:0005975">
    <property type="term" value="P:carbohydrate metabolic process"/>
    <property type="evidence" value="ECO:0007669"/>
    <property type="project" value="InterPro"/>
</dbReference>
<dbReference type="PIRSF" id="PIRSF000114">
    <property type="entry name" value="Glycerol-3-P_dh"/>
    <property type="match status" value="1"/>
</dbReference>
<dbReference type="PANTHER" id="PTHR11728">
    <property type="entry name" value="GLYCEROL-3-PHOSPHATE DEHYDROGENASE"/>
    <property type="match status" value="1"/>
</dbReference>
<proteinExistence type="inferred from homology"/>
<dbReference type="InterPro" id="IPR008927">
    <property type="entry name" value="6-PGluconate_DH-like_C_sf"/>
</dbReference>
<protein>
    <recommendedName>
        <fullName evidence="12">Glycerol-3-phosphate dehydrogenase</fullName>
        <ecNumber evidence="12">1.1.1.94</ecNumber>
    </recommendedName>
</protein>
<evidence type="ECO:0000256" key="6">
    <source>
        <dbReference type="ARBA" id="ARBA00023098"/>
    </source>
</evidence>
<dbReference type="SUPFAM" id="SSF51735">
    <property type="entry name" value="NAD(P)-binding Rossmann-fold domains"/>
    <property type="match status" value="1"/>
</dbReference>
<dbReference type="RefSeq" id="WP_091651732.1">
    <property type="nucleotide sequence ID" value="NZ_FNHQ01000025.1"/>
</dbReference>
<dbReference type="AlphaFoldDB" id="A0A1G9YVW7"/>
<name>A0A1G9YVW7_9FIRM</name>
<evidence type="ECO:0000256" key="8">
    <source>
        <dbReference type="ARBA" id="ARBA00023264"/>
    </source>
</evidence>
<dbReference type="Proteomes" id="UP000199309">
    <property type="component" value="Unassembled WGS sequence"/>
</dbReference>
<dbReference type="InterPro" id="IPR013328">
    <property type="entry name" value="6PGD_dom2"/>
</dbReference>
<dbReference type="InterPro" id="IPR006109">
    <property type="entry name" value="G3P_DH_NAD-dep_C"/>
</dbReference>
<dbReference type="OrthoDB" id="9812273at2"/>
<evidence type="ECO:0000256" key="11">
    <source>
        <dbReference type="RuleBase" id="RU000437"/>
    </source>
</evidence>
<evidence type="ECO:0000313" key="16">
    <source>
        <dbReference type="Proteomes" id="UP000199309"/>
    </source>
</evidence>
<reference evidence="15 16" key="1">
    <citation type="submission" date="2016-10" db="EMBL/GenBank/DDBJ databases">
        <authorList>
            <person name="de Groot N.N."/>
        </authorList>
    </citation>
    <scope>NUCLEOTIDE SEQUENCE [LARGE SCALE GENOMIC DNA]</scope>
    <source>
        <strain evidence="15 16">DSM 16981</strain>
    </source>
</reference>
<dbReference type="SUPFAM" id="SSF48179">
    <property type="entry name" value="6-phosphogluconate dehydrogenase C-terminal domain-like"/>
    <property type="match status" value="1"/>
</dbReference>
<dbReference type="Gene3D" id="1.10.1040.10">
    <property type="entry name" value="N-(1-d-carboxylethyl)-l-norvaline Dehydrogenase, domain 2"/>
    <property type="match status" value="1"/>
</dbReference>
<evidence type="ECO:0000259" key="14">
    <source>
        <dbReference type="Pfam" id="PF07479"/>
    </source>
</evidence>